<accession>A0ABV3S990</accession>
<dbReference type="GO" id="GO:0032259">
    <property type="term" value="P:methylation"/>
    <property type="evidence" value="ECO:0007669"/>
    <property type="project" value="UniProtKB-KW"/>
</dbReference>
<gene>
    <name evidence="8" type="ORF">V6X64_04725</name>
</gene>
<protein>
    <submittedName>
        <fullName evidence="8">Methylated-DNA--[protein]-cysteine S-methyltransferase</fullName>
        <ecNumber evidence="8">2.1.1.63</ecNumber>
    </submittedName>
</protein>
<dbReference type="EC" id="2.1.1.63" evidence="8"/>
<reference evidence="8 9" key="1">
    <citation type="submission" date="2024-02" db="EMBL/GenBank/DDBJ databases">
        <title>New especies of Spiribacter isolated from saline water.</title>
        <authorList>
            <person name="Leon M.J."/>
            <person name="De La Haba R."/>
            <person name="Sanchez-Porro C."/>
            <person name="Ventosa A."/>
        </authorList>
    </citation>
    <scope>NUCLEOTIDE SEQUENCE [LARGE SCALE GENOMIC DNA]</scope>
    <source>
        <strain evidence="9">ag22IC4-227</strain>
    </source>
</reference>
<comment type="catalytic activity">
    <reaction evidence="1">
        <text>a 4-O-methyl-thymidine in DNA + L-cysteinyl-[protein] = a thymidine in DNA + S-methyl-L-cysteinyl-[protein]</text>
        <dbReference type="Rhea" id="RHEA:53428"/>
        <dbReference type="Rhea" id="RHEA-COMP:10131"/>
        <dbReference type="Rhea" id="RHEA-COMP:10132"/>
        <dbReference type="Rhea" id="RHEA-COMP:13555"/>
        <dbReference type="Rhea" id="RHEA-COMP:13556"/>
        <dbReference type="ChEBI" id="CHEBI:29950"/>
        <dbReference type="ChEBI" id="CHEBI:82612"/>
        <dbReference type="ChEBI" id="CHEBI:137386"/>
        <dbReference type="ChEBI" id="CHEBI:137387"/>
        <dbReference type="EC" id="2.1.1.63"/>
    </reaction>
</comment>
<proteinExistence type="predicted"/>
<evidence type="ECO:0000256" key="6">
    <source>
        <dbReference type="ARBA" id="ARBA00049348"/>
    </source>
</evidence>
<evidence type="ECO:0000256" key="3">
    <source>
        <dbReference type="ARBA" id="ARBA00022679"/>
    </source>
</evidence>
<evidence type="ECO:0000313" key="8">
    <source>
        <dbReference type="EMBL" id="MEX0386302.1"/>
    </source>
</evidence>
<keyword evidence="5" id="KW-0234">DNA repair</keyword>
<dbReference type="EMBL" id="JBAKFJ010000001">
    <property type="protein sequence ID" value="MEX0386302.1"/>
    <property type="molecule type" value="Genomic_DNA"/>
</dbReference>
<keyword evidence="2 8" id="KW-0489">Methyltransferase</keyword>
<comment type="caution">
    <text evidence="8">The sequence shown here is derived from an EMBL/GenBank/DDBJ whole genome shotgun (WGS) entry which is preliminary data.</text>
</comment>
<dbReference type="PANTHER" id="PTHR10815">
    <property type="entry name" value="METHYLATED-DNA--PROTEIN-CYSTEINE METHYLTRANSFERASE"/>
    <property type="match status" value="1"/>
</dbReference>
<comment type="catalytic activity">
    <reaction evidence="6">
        <text>a 6-O-methyl-2'-deoxyguanosine in DNA + L-cysteinyl-[protein] = S-methyl-L-cysteinyl-[protein] + a 2'-deoxyguanosine in DNA</text>
        <dbReference type="Rhea" id="RHEA:24000"/>
        <dbReference type="Rhea" id="RHEA-COMP:10131"/>
        <dbReference type="Rhea" id="RHEA-COMP:10132"/>
        <dbReference type="Rhea" id="RHEA-COMP:11367"/>
        <dbReference type="Rhea" id="RHEA-COMP:11368"/>
        <dbReference type="ChEBI" id="CHEBI:29950"/>
        <dbReference type="ChEBI" id="CHEBI:82612"/>
        <dbReference type="ChEBI" id="CHEBI:85445"/>
        <dbReference type="ChEBI" id="CHEBI:85448"/>
        <dbReference type="EC" id="2.1.1.63"/>
    </reaction>
</comment>
<evidence type="ECO:0000256" key="1">
    <source>
        <dbReference type="ARBA" id="ARBA00001286"/>
    </source>
</evidence>
<feature type="domain" description="Methylated-DNA-[protein]-cysteine S-methyltransferase DNA binding" evidence="7">
    <location>
        <begin position="99"/>
        <end position="177"/>
    </location>
</feature>
<dbReference type="InterPro" id="IPR036217">
    <property type="entry name" value="MethylDNA_cys_MeTrfase_DNAb"/>
</dbReference>
<dbReference type="NCBIfam" id="TIGR00589">
    <property type="entry name" value="ogt"/>
    <property type="match status" value="1"/>
</dbReference>
<dbReference type="GO" id="GO:0003908">
    <property type="term" value="F:methylated-DNA-[protein]-cysteine S-methyltransferase activity"/>
    <property type="evidence" value="ECO:0007669"/>
    <property type="project" value="UniProtKB-EC"/>
</dbReference>
<keyword evidence="8" id="KW-0378">Hydrolase</keyword>
<dbReference type="SUPFAM" id="SSF46767">
    <property type="entry name" value="Methylated DNA-protein cysteine methyltransferase, C-terminal domain"/>
    <property type="match status" value="1"/>
</dbReference>
<organism evidence="8 9">
    <name type="scientific">Spiribacter onubensis</name>
    <dbReference type="NCBI Taxonomy" id="3122420"/>
    <lineage>
        <taxon>Bacteria</taxon>
        <taxon>Pseudomonadati</taxon>
        <taxon>Pseudomonadota</taxon>
        <taxon>Gammaproteobacteria</taxon>
        <taxon>Chromatiales</taxon>
        <taxon>Ectothiorhodospiraceae</taxon>
        <taxon>Spiribacter</taxon>
    </lineage>
</organism>
<dbReference type="Pfam" id="PF01035">
    <property type="entry name" value="DNA_binding_1"/>
    <property type="match status" value="1"/>
</dbReference>
<dbReference type="Gene3D" id="1.10.10.10">
    <property type="entry name" value="Winged helix-like DNA-binding domain superfamily/Winged helix DNA-binding domain"/>
    <property type="match status" value="1"/>
</dbReference>
<keyword evidence="4" id="KW-0227">DNA damage</keyword>
<evidence type="ECO:0000256" key="5">
    <source>
        <dbReference type="ARBA" id="ARBA00023204"/>
    </source>
</evidence>
<evidence type="ECO:0000256" key="4">
    <source>
        <dbReference type="ARBA" id="ARBA00022763"/>
    </source>
</evidence>
<dbReference type="PROSITE" id="PS00374">
    <property type="entry name" value="MGMT"/>
    <property type="match status" value="1"/>
</dbReference>
<sequence length="187" mass="20207">MSFNAGRSTDRITWSRHREQPVIHQTLKIIGATVRPSVPNRALWHGPWGTLLLVGDAGMLVAARFQGPCPTDGPAAPPDPLPAPWGLHPTLRLSLTGTDFQLAVWRSLARIAPGECVSYSALAEAVGRPRAVRAVASAVAANPLPVLLPCHRVIRRDGGYGGYLGGASRKHRLIHWETDQGSHPRCF</sequence>
<dbReference type="CDD" id="cd06445">
    <property type="entry name" value="ATase"/>
    <property type="match status" value="1"/>
</dbReference>
<dbReference type="InterPro" id="IPR001497">
    <property type="entry name" value="MethylDNA_cys_MeTrfase_AS"/>
</dbReference>
<name>A0ABV3S990_9GAMM</name>
<dbReference type="Proteomes" id="UP001556653">
    <property type="component" value="Unassembled WGS sequence"/>
</dbReference>
<evidence type="ECO:0000313" key="9">
    <source>
        <dbReference type="Proteomes" id="UP001556653"/>
    </source>
</evidence>
<dbReference type="RefSeq" id="WP_367966777.1">
    <property type="nucleotide sequence ID" value="NZ_JBAKFI010000001.1"/>
</dbReference>
<keyword evidence="3 8" id="KW-0808">Transferase</keyword>
<evidence type="ECO:0000259" key="7">
    <source>
        <dbReference type="Pfam" id="PF01035"/>
    </source>
</evidence>
<evidence type="ECO:0000256" key="2">
    <source>
        <dbReference type="ARBA" id="ARBA00022603"/>
    </source>
</evidence>
<dbReference type="GO" id="GO:0016787">
    <property type="term" value="F:hydrolase activity"/>
    <property type="evidence" value="ECO:0007669"/>
    <property type="project" value="UniProtKB-KW"/>
</dbReference>
<dbReference type="PANTHER" id="PTHR10815:SF13">
    <property type="entry name" value="METHYLATED-DNA--PROTEIN-CYSTEINE METHYLTRANSFERASE"/>
    <property type="match status" value="1"/>
</dbReference>
<keyword evidence="9" id="KW-1185">Reference proteome</keyword>
<dbReference type="InterPro" id="IPR036388">
    <property type="entry name" value="WH-like_DNA-bd_sf"/>
</dbReference>
<dbReference type="InterPro" id="IPR014048">
    <property type="entry name" value="MethylDNA_cys_MeTrfase_DNA-bd"/>
</dbReference>